<evidence type="ECO:0000256" key="3">
    <source>
        <dbReference type="ARBA" id="ARBA00023004"/>
    </source>
</evidence>
<protein>
    <submittedName>
        <fullName evidence="6">(2Fe-2S)-binding protein</fullName>
    </submittedName>
</protein>
<dbReference type="InterPro" id="IPR001041">
    <property type="entry name" value="2Fe-2S_ferredoxin-type"/>
</dbReference>
<evidence type="ECO:0000313" key="7">
    <source>
        <dbReference type="Proteomes" id="UP000765160"/>
    </source>
</evidence>
<keyword evidence="3" id="KW-0408">Iron</keyword>
<dbReference type="InterPro" id="IPR036884">
    <property type="entry name" value="2Fe-2S-bd_dom_sf"/>
</dbReference>
<dbReference type="Pfam" id="PF01799">
    <property type="entry name" value="Fer2_2"/>
    <property type="match status" value="1"/>
</dbReference>
<accession>A0ABX1F5H3</accession>
<dbReference type="SUPFAM" id="SSF54292">
    <property type="entry name" value="2Fe-2S ferredoxin-like"/>
    <property type="match status" value="1"/>
</dbReference>
<proteinExistence type="predicted"/>
<dbReference type="RefSeq" id="WP_168053038.1">
    <property type="nucleotide sequence ID" value="NZ_JAATJR010000006.1"/>
</dbReference>
<evidence type="ECO:0000313" key="6">
    <source>
        <dbReference type="EMBL" id="NKE47592.1"/>
    </source>
</evidence>
<dbReference type="PROSITE" id="PS51085">
    <property type="entry name" value="2FE2S_FER_2"/>
    <property type="match status" value="1"/>
</dbReference>
<name>A0ABX1F5H3_9PROT</name>
<comment type="caution">
    <text evidence="6">The sequence shown here is derived from an EMBL/GenBank/DDBJ whole genome shotgun (WGS) entry which is preliminary data.</text>
</comment>
<dbReference type="SUPFAM" id="SSF47741">
    <property type="entry name" value="CO dehydrogenase ISP C-domain like"/>
    <property type="match status" value="1"/>
</dbReference>
<dbReference type="InterPro" id="IPR051452">
    <property type="entry name" value="Diverse_Oxidoreductases"/>
</dbReference>
<dbReference type="Gene3D" id="1.10.150.120">
    <property type="entry name" value="[2Fe-2S]-binding domain"/>
    <property type="match status" value="1"/>
</dbReference>
<organism evidence="6 7">
    <name type="scientific">Falsiroseomonas frigidaquae</name>
    <dbReference type="NCBI Taxonomy" id="487318"/>
    <lineage>
        <taxon>Bacteria</taxon>
        <taxon>Pseudomonadati</taxon>
        <taxon>Pseudomonadota</taxon>
        <taxon>Alphaproteobacteria</taxon>
        <taxon>Acetobacterales</taxon>
        <taxon>Roseomonadaceae</taxon>
        <taxon>Falsiroseomonas</taxon>
    </lineage>
</organism>
<keyword evidence="4" id="KW-0411">Iron-sulfur</keyword>
<sequence length="154" mass="16119">MSTSFHLNGAAVAAPIEPEASLLAALRGPLGLSGTRFGCGAEQCGACLVLVDDLPQFACTLPVSAVDGRRVTTVEGLGTAEAPHPVQRALLELQAGQCGFCLSGIQIRAVALLREVPRPSEDQVRAALDPHLCRCGSHNRIIRAILRAAEEMAL</sequence>
<evidence type="ECO:0000259" key="5">
    <source>
        <dbReference type="PROSITE" id="PS51085"/>
    </source>
</evidence>
<evidence type="ECO:0000256" key="1">
    <source>
        <dbReference type="ARBA" id="ARBA00022714"/>
    </source>
</evidence>
<evidence type="ECO:0000256" key="2">
    <source>
        <dbReference type="ARBA" id="ARBA00022723"/>
    </source>
</evidence>
<dbReference type="EMBL" id="JAAVTX010000006">
    <property type="protein sequence ID" value="NKE47592.1"/>
    <property type="molecule type" value="Genomic_DNA"/>
</dbReference>
<dbReference type="Pfam" id="PF00111">
    <property type="entry name" value="Fer2"/>
    <property type="match status" value="1"/>
</dbReference>
<keyword evidence="2" id="KW-0479">Metal-binding</keyword>
<dbReference type="InterPro" id="IPR002888">
    <property type="entry name" value="2Fe-2S-bd"/>
</dbReference>
<feature type="domain" description="2Fe-2S ferredoxin-type" evidence="5">
    <location>
        <begin position="1"/>
        <end position="77"/>
    </location>
</feature>
<evidence type="ECO:0000256" key="4">
    <source>
        <dbReference type="ARBA" id="ARBA00023014"/>
    </source>
</evidence>
<dbReference type="CDD" id="cd00207">
    <property type="entry name" value="fer2"/>
    <property type="match status" value="1"/>
</dbReference>
<dbReference type="PANTHER" id="PTHR44379:SF6">
    <property type="entry name" value="BLR6046 PROTEIN"/>
    <property type="match status" value="1"/>
</dbReference>
<dbReference type="Gene3D" id="3.10.20.30">
    <property type="match status" value="1"/>
</dbReference>
<dbReference type="Proteomes" id="UP000765160">
    <property type="component" value="Unassembled WGS sequence"/>
</dbReference>
<gene>
    <name evidence="6" type="ORF">HB662_22625</name>
</gene>
<reference evidence="6 7" key="1">
    <citation type="submission" date="2020-03" db="EMBL/GenBank/DDBJ databases">
        <title>Roseomonas selenitidurans sp. nov. isolated from soil.</title>
        <authorList>
            <person name="Liu H."/>
        </authorList>
    </citation>
    <scope>NUCLEOTIDE SEQUENCE [LARGE SCALE GENOMIC DNA]</scope>
    <source>
        <strain evidence="6 7">JCM 15073</strain>
    </source>
</reference>
<dbReference type="PANTHER" id="PTHR44379">
    <property type="entry name" value="OXIDOREDUCTASE WITH IRON-SULFUR SUBUNIT"/>
    <property type="match status" value="1"/>
</dbReference>
<dbReference type="InterPro" id="IPR012675">
    <property type="entry name" value="Beta-grasp_dom_sf"/>
</dbReference>
<dbReference type="InterPro" id="IPR036010">
    <property type="entry name" value="2Fe-2S_ferredoxin-like_sf"/>
</dbReference>
<keyword evidence="1" id="KW-0001">2Fe-2S</keyword>
<keyword evidence="7" id="KW-1185">Reference proteome</keyword>